<reference evidence="3 4" key="1">
    <citation type="journal article" date="2015" name="Genome Announc.">
        <title>Expanding the biotechnology potential of lactobacilli through comparative genomics of 213 strains and associated genera.</title>
        <authorList>
            <person name="Sun Z."/>
            <person name="Harris H.M."/>
            <person name="McCann A."/>
            <person name="Guo C."/>
            <person name="Argimon S."/>
            <person name="Zhang W."/>
            <person name="Yang X."/>
            <person name="Jeffery I.B."/>
            <person name="Cooney J.C."/>
            <person name="Kagawa T.F."/>
            <person name="Liu W."/>
            <person name="Song Y."/>
            <person name="Salvetti E."/>
            <person name="Wrobel A."/>
            <person name="Rasinkangas P."/>
            <person name="Parkhill J."/>
            <person name="Rea M.C."/>
            <person name="O'Sullivan O."/>
            <person name="Ritari J."/>
            <person name="Douillard F.P."/>
            <person name="Paul Ross R."/>
            <person name="Yang R."/>
            <person name="Briner A.E."/>
            <person name="Felis G.E."/>
            <person name="de Vos W.M."/>
            <person name="Barrangou R."/>
            <person name="Klaenhammer T.R."/>
            <person name="Caufield P.W."/>
            <person name="Cui Y."/>
            <person name="Zhang H."/>
            <person name="O'Toole P.W."/>
        </authorList>
    </citation>
    <scope>NUCLEOTIDE SEQUENCE [LARGE SCALE GENOMIC DNA]</scope>
    <source>
        <strain evidence="3 4">JCM 15530</strain>
    </source>
</reference>
<dbReference type="PATRIC" id="fig|1302272.5.peg.2473"/>
<dbReference type="AlphaFoldDB" id="A0A0R1HLA8"/>
<keyword evidence="4" id="KW-1185">Reference proteome</keyword>
<dbReference type="InterPro" id="IPR044081">
    <property type="entry name" value="DUF5776"/>
</dbReference>
<accession>A0A0R1HLA8</accession>
<evidence type="ECO:0000313" key="4">
    <source>
        <dbReference type="Proteomes" id="UP000050911"/>
    </source>
</evidence>
<dbReference type="EMBL" id="AZCX01000008">
    <property type="protein sequence ID" value="KRK47501.1"/>
    <property type="molecule type" value="Genomic_DNA"/>
</dbReference>
<name>A0A0R1HLA8_9LACO</name>
<dbReference type="STRING" id="1302272.FC96_GL002427"/>
<evidence type="ECO:0000259" key="2">
    <source>
        <dbReference type="Pfam" id="PF19087"/>
    </source>
</evidence>
<feature type="domain" description="DUF5776" evidence="2">
    <location>
        <begin position="437"/>
        <end position="505"/>
    </location>
</feature>
<evidence type="ECO:0000256" key="1">
    <source>
        <dbReference type="SAM" id="SignalP"/>
    </source>
</evidence>
<proteinExistence type="predicted"/>
<protein>
    <recommendedName>
        <fullName evidence="2">DUF5776 domain-containing protein</fullName>
    </recommendedName>
</protein>
<dbReference type="RefSeq" id="WP_056942846.1">
    <property type="nucleotide sequence ID" value="NZ_AZCX01000008.1"/>
</dbReference>
<keyword evidence="1" id="KW-0732">Signal</keyword>
<comment type="caution">
    <text evidence="3">The sequence shown here is derived from an EMBL/GenBank/DDBJ whole genome shotgun (WGS) entry which is preliminary data.</text>
</comment>
<feature type="chain" id="PRO_5038653930" description="DUF5776 domain-containing protein" evidence="1">
    <location>
        <begin position="23"/>
        <end position="510"/>
    </location>
</feature>
<evidence type="ECO:0000313" key="3">
    <source>
        <dbReference type="EMBL" id="KRK47501.1"/>
    </source>
</evidence>
<feature type="signal peptide" evidence="1">
    <location>
        <begin position="1"/>
        <end position="22"/>
    </location>
</feature>
<dbReference type="OrthoDB" id="2328848at2"/>
<sequence length="510" mass="55844">MKKTLKLSLLFAMTLFIGGGIITSTPPINGTKDTVQAAESMYQVKFLIDAQAGNQTPIPISDGATGTVPQIPASGLQSTTYLDLIKQADDRLMVTLQQLVAISDYVNNRTSAQTATDLYNANNPGESALTVDAFKELATRNWEGLGFDGYYLSQDSLNAQLAQLATFKTPENGEVETKLTLHLTKNSTQVTGQFSVGIAKDGAAAQTYKTGQLTTMDNTLTNATFQDLYTDYLNQNGAQADWVSGLKTMTQYLNHELALVDATNAYNQASKTNLTTDQFHKLTDEVNAQFGLQGYMVDETALAQQLGQRLGGVQINGNQVSLPQLVVPMVPIPTHPAPPVSGLTGLPEAVNGLYRGQAVYAVKAINLYSSPTFTSKTKRLHYNKQRRINRPMFVVTGFSYSSAGRLRYKVRDVNHTWKSAGKTGYITARASFVQPVYYRTLAKGKVITVVAKNGLNAYRTKSLTGKKAHFKKGTHLRVVKLVRHHLTTRYQLSNGDYVSTNKKLIIAGRY</sequence>
<dbReference type="Proteomes" id="UP000050911">
    <property type="component" value="Unassembled WGS sequence"/>
</dbReference>
<organism evidence="3 4">
    <name type="scientific">Secundilactobacillus kimchicus JCM 15530</name>
    <dbReference type="NCBI Taxonomy" id="1302272"/>
    <lineage>
        <taxon>Bacteria</taxon>
        <taxon>Bacillati</taxon>
        <taxon>Bacillota</taxon>
        <taxon>Bacilli</taxon>
        <taxon>Lactobacillales</taxon>
        <taxon>Lactobacillaceae</taxon>
        <taxon>Secundilactobacillus</taxon>
    </lineage>
</organism>
<dbReference type="Pfam" id="PF19087">
    <property type="entry name" value="DUF5776"/>
    <property type="match status" value="1"/>
</dbReference>
<gene>
    <name evidence="3" type="ORF">FC96_GL002427</name>
</gene>